<sequence>MRLSLAAALTALAVPCAADSLEVWYEYWGHKVEKHAKFKTSYGSYNVPVDRGCTPTDVPGMEEFCVDWANKRAHFRFSHQNHKRCLIQKTPDRPNYSCFGGHKCNDWRFDEVPCTW</sequence>
<protein>
    <submittedName>
        <fullName evidence="2">Uncharacterized protein</fullName>
    </submittedName>
</protein>
<evidence type="ECO:0000313" key="3">
    <source>
        <dbReference type="Proteomes" id="UP000226192"/>
    </source>
</evidence>
<proteinExistence type="predicted"/>
<accession>A0A2C5XZ17</accession>
<evidence type="ECO:0000313" key="2">
    <source>
        <dbReference type="EMBL" id="PHH60633.1"/>
    </source>
</evidence>
<reference evidence="2 3" key="1">
    <citation type="submission" date="2017-06" db="EMBL/GenBank/DDBJ databases">
        <title>Ant-infecting Ophiocordyceps genomes reveal a high diversity of potential behavioral manipulation genes and a possible major role for enterotoxins.</title>
        <authorList>
            <person name="De Bekker C."/>
            <person name="Evans H.C."/>
            <person name="Brachmann A."/>
            <person name="Hughes D.P."/>
        </authorList>
    </citation>
    <scope>NUCLEOTIDE SEQUENCE [LARGE SCALE GENOMIC DNA]</scope>
    <source>
        <strain evidence="2 3">Map64</strain>
    </source>
</reference>
<gene>
    <name evidence="2" type="ORF">CDD81_1384</name>
</gene>
<name>A0A2C5XZ17_9HYPO</name>
<dbReference type="EMBL" id="NJET01000136">
    <property type="protein sequence ID" value="PHH60633.1"/>
    <property type="molecule type" value="Genomic_DNA"/>
</dbReference>
<dbReference type="AlphaFoldDB" id="A0A2C5XZ17"/>
<dbReference type="Proteomes" id="UP000226192">
    <property type="component" value="Unassembled WGS sequence"/>
</dbReference>
<feature type="chain" id="PRO_5013084135" evidence="1">
    <location>
        <begin position="19"/>
        <end position="116"/>
    </location>
</feature>
<keyword evidence="3" id="KW-1185">Reference proteome</keyword>
<organism evidence="2 3">
    <name type="scientific">Ophiocordyceps australis</name>
    <dbReference type="NCBI Taxonomy" id="1399860"/>
    <lineage>
        <taxon>Eukaryota</taxon>
        <taxon>Fungi</taxon>
        <taxon>Dikarya</taxon>
        <taxon>Ascomycota</taxon>
        <taxon>Pezizomycotina</taxon>
        <taxon>Sordariomycetes</taxon>
        <taxon>Hypocreomycetidae</taxon>
        <taxon>Hypocreales</taxon>
        <taxon>Ophiocordycipitaceae</taxon>
        <taxon>Ophiocordyceps</taxon>
    </lineage>
</organism>
<keyword evidence="1" id="KW-0732">Signal</keyword>
<dbReference type="OrthoDB" id="4860686at2759"/>
<feature type="signal peptide" evidence="1">
    <location>
        <begin position="1"/>
        <end position="18"/>
    </location>
</feature>
<comment type="caution">
    <text evidence="2">The sequence shown here is derived from an EMBL/GenBank/DDBJ whole genome shotgun (WGS) entry which is preliminary data.</text>
</comment>
<evidence type="ECO:0000256" key="1">
    <source>
        <dbReference type="SAM" id="SignalP"/>
    </source>
</evidence>